<accession>A0A167ZM29</accession>
<feature type="domain" description="Type I restriction modification DNA specificity" evidence="4">
    <location>
        <begin position="19"/>
        <end position="194"/>
    </location>
</feature>
<dbReference type="STRING" id="249352.SAMN05444395_11181"/>
<evidence type="ECO:0000313" key="5">
    <source>
        <dbReference type="EMBL" id="OAB30597.1"/>
    </source>
</evidence>
<name>A0A167ZM29_9FLAO</name>
<dbReference type="OrthoDB" id="667970at2"/>
<proteinExistence type="inferred from homology"/>
<reference evidence="5 6" key="1">
    <citation type="submission" date="2016-03" db="EMBL/GenBank/DDBJ databases">
        <title>Draft genome sequence of Flavobacterium fryxellicola DSM 16209.</title>
        <authorList>
            <person name="Shin S.-K."/>
            <person name="Yi H."/>
        </authorList>
    </citation>
    <scope>NUCLEOTIDE SEQUENCE [LARGE SCALE GENOMIC DNA]</scope>
    <source>
        <strain evidence="5 6">DSM 16209</strain>
    </source>
</reference>
<evidence type="ECO:0000256" key="3">
    <source>
        <dbReference type="ARBA" id="ARBA00023125"/>
    </source>
</evidence>
<evidence type="ECO:0000256" key="1">
    <source>
        <dbReference type="ARBA" id="ARBA00010923"/>
    </source>
</evidence>
<feature type="domain" description="Type I restriction modification DNA specificity" evidence="4">
    <location>
        <begin position="238"/>
        <end position="417"/>
    </location>
</feature>
<comment type="similarity">
    <text evidence="1">Belongs to the type-I restriction system S methylase family.</text>
</comment>
<keyword evidence="3" id="KW-0238">DNA-binding</keyword>
<dbReference type="Proteomes" id="UP000077164">
    <property type="component" value="Unassembled WGS sequence"/>
</dbReference>
<dbReference type="Gene3D" id="3.90.220.20">
    <property type="entry name" value="DNA methylase specificity domains"/>
    <property type="match status" value="2"/>
</dbReference>
<organism evidence="5 6">
    <name type="scientific">Flavobacterium fryxellicola</name>
    <dbReference type="NCBI Taxonomy" id="249352"/>
    <lineage>
        <taxon>Bacteria</taxon>
        <taxon>Pseudomonadati</taxon>
        <taxon>Bacteroidota</taxon>
        <taxon>Flavobacteriia</taxon>
        <taxon>Flavobacteriales</taxon>
        <taxon>Flavobacteriaceae</taxon>
        <taxon>Flavobacterium</taxon>
    </lineage>
</organism>
<keyword evidence="2" id="KW-0680">Restriction system</keyword>
<comment type="caution">
    <text evidence="5">The sequence shown here is derived from an EMBL/GenBank/DDBJ whole genome shotgun (WGS) entry which is preliminary data.</text>
</comment>
<dbReference type="InterPro" id="IPR044946">
    <property type="entry name" value="Restrct_endonuc_typeI_TRD_sf"/>
</dbReference>
<gene>
    <name evidence="5" type="ORF">FBFR_02035</name>
</gene>
<dbReference type="PANTHER" id="PTHR30408:SF12">
    <property type="entry name" value="TYPE I RESTRICTION ENZYME MJAVIII SPECIFICITY SUBUNIT"/>
    <property type="match status" value="1"/>
</dbReference>
<dbReference type="PANTHER" id="PTHR30408">
    <property type="entry name" value="TYPE-1 RESTRICTION ENZYME ECOKI SPECIFICITY PROTEIN"/>
    <property type="match status" value="1"/>
</dbReference>
<dbReference type="GO" id="GO:0003677">
    <property type="term" value="F:DNA binding"/>
    <property type="evidence" value="ECO:0007669"/>
    <property type="project" value="UniProtKB-KW"/>
</dbReference>
<dbReference type="EMBL" id="LVJE01000003">
    <property type="protein sequence ID" value="OAB30597.1"/>
    <property type="molecule type" value="Genomic_DNA"/>
</dbReference>
<dbReference type="Gene3D" id="1.10.287.1120">
    <property type="entry name" value="Bipartite methylase S protein"/>
    <property type="match status" value="1"/>
</dbReference>
<dbReference type="InterPro" id="IPR000055">
    <property type="entry name" value="Restrct_endonuc_typeI_TRD"/>
</dbReference>
<dbReference type="AlphaFoldDB" id="A0A167ZM29"/>
<evidence type="ECO:0000256" key="2">
    <source>
        <dbReference type="ARBA" id="ARBA00022747"/>
    </source>
</evidence>
<dbReference type="GO" id="GO:0009307">
    <property type="term" value="P:DNA restriction-modification system"/>
    <property type="evidence" value="ECO:0007669"/>
    <property type="project" value="UniProtKB-KW"/>
</dbReference>
<sequence>MIKCDIYKPSGIDWLGDIPNDWEFKRLKDFGSFQNGVSKGKEYFGFGCPFVSYGNVYNNTISIDKIDKLANSNKEEQKLYSVREGDVFFTRTSETIDEIGIASTCQSTIETATFSGFVIRFRQNGKVLSKEFSNYFFKANSNRLFLSNEINIVTRASLSQGVLGNLPVLIPSKKEQATIANYLDTKVQALDKKISLLTQKANYYKEYRKSIINETVCKGLDKTVKLKDSGIDWIGQIPKHWEVKRLKDSFKLFTGNSISDKGLYEDRNNSIDYIATKDIDFETGKLKYDNGIYIPIGNKEFKIAKKHSILICLEGASAGKKIGFTDRDVCFVNKLCSIKSFSKNSNDKYLYYFTQSPLFEKQFFAILNGLIGGVALSLIKYFDVVKPTLKEQTEIATYLDNKTQTIDKIVNNINTQIATLKELRKTLINDVVTGKIKVC</sequence>
<keyword evidence="6" id="KW-1185">Reference proteome</keyword>
<dbReference type="SUPFAM" id="SSF116734">
    <property type="entry name" value="DNA methylase specificity domain"/>
    <property type="match status" value="2"/>
</dbReference>
<dbReference type="InterPro" id="IPR052021">
    <property type="entry name" value="Type-I_RS_S_subunit"/>
</dbReference>
<evidence type="ECO:0000313" key="6">
    <source>
        <dbReference type="Proteomes" id="UP000077164"/>
    </source>
</evidence>
<evidence type="ECO:0000259" key="4">
    <source>
        <dbReference type="Pfam" id="PF01420"/>
    </source>
</evidence>
<protein>
    <recommendedName>
        <fullName evidence="4">Type I restriction modification DNA specificity domain-containing protein</fullName>
    </recommendedName>
</protein>
<dbReference type="Pfam" id="PF01420">
    <property type="entry name" value="Methylase_S"/>
    <property type="match status" value="2"/>
</dbReference>